<dbReference type="Pfam" id="PF13414">
    <property type="entry name" value="TPR_11"/>
    <property type="match status" value="1"/>
</dbReference>
<comment type="caution">
    <text evidence="2">The sequence shown here is derived from an EMBL/GenBank/DDBJ whole genome shotgun (WGS) entry which is preliminary data.</text>
</comment>
<dbReference type="RefSeq" id="WP_200236523.1">
    <property type="nucleotide sequence ID" value="NZ_NRRV01000020.1"/>
</dbReference>
<dbReference type="Proteomes" id="UP000748752">
    <property type="component" value="Unassembled WGS sequence"/>
</dbReference>
<dbReference type="PANTHER" id="PTHR12558">
    <property type="entry name" value="CELL DIVISION CYCLE 16,23,27"/>
    <property type="match status" value="1"/>
</dbReference>
<dbReference type="SUPFAM" id="SSF48452">
    <property type="entry name" value="TPR-like"/>
    <property type="match status" value="2"/>
</dbReference>
<dbReference type="PROSITE" id="PS50005">
    <property type="entry name" value="TPR"/>
    <property type="match status" value="2"/>
</dbReference>
<evidence type="ECO:0000313" key="3">
    <source>
        <dbReference type="Proteomes" id="UP000748752"/>
    </source>
</evidence>
<feature type="repeat" description="TPR" evidence="1">
    <location>
        <begin position="41"/>
        <end position="74"/>
    </location>
</feature>
<dbReference type="NCBIfam" id="TIGR02521">
    <property type="entry name" value="type_IV_pilW"/>
    <property type="match status" value="1"/>
</dbReference>
<dbReference type="PANTHER" id="PTHR12558:SF13">
    <property type="entry name" value="CELL DIVISION CYCLE PROTEIN 27 HOMOLOG"/>
    <property type="match status" value="1"/>
</dbReference>
<feature type="repeat" description="TPR" evidence="1">
    <location>
        <begin position="75"/>
        <end position="108"/>
    </location>
</feature>
<name>A0ABS1CGI5_9GAMM</name>
<evidence type="ECO:0000256" key="1">
    <source>
        <dbReference type="PROSITE-ProRule" id="PRU00339"/>
    </source>
</evidence>
<organism evidence="2 3">
    <name type="scientific">Thiohalocapsa halophila</name>
    <dbReference type="NCBI Taxonomy" id="69359"/>
    <lineage>
        <taxon>Bacteria</taxon>
        <taxon>Pseudomonadati</taxon>
        <taxon>Pseudomonadota</taxon>
        <taxon>Gammaproteobacteria</taxon>
        <taxon>Chromatiales</taxon>
        <taxon>Chromatiaceae</taxon>
        <taxon>Thiohalocapsa</taxon>
    </lineage>
</organism>
<dbReference type="InterPro" id="IPR011990">
    <property type="entry name" value="TPR-like_helical_dom_sf"/>
</dbReference>
<keyword evidence="3" id="KW-1185">Reference proteome</keyword>
<dbReference type="InterPro" id="IPR019734">
    <property type="entry name" value="TPR_rpt"/>
</dbReference>
<dbReference type="SMART" id="SM00028">
    <property type="entry name" value="TPR"/>
    <property type="match status" value="3"/>
</dbReference>
<protein>
    <submittedName>
        <fullName evidence="2">Type IV pilus biogenesis/stability protein PilW</fullName>
    </submittedName>
</protein>
<gene>
    <name evidence="2" type="ORF">CKO31_09695</name>
</gene>
<dbReference type="InterPro" id="IPR013360">
    <property type="entry name" value="Pilus_4_PilW"/>
</dbReference>
<accession>A0ABS1CGI5</accession>
<dbReference type="EMBL" id="NRRV01000020">
    <property type="protein sequence ID" value="MBK1631008.1"/>
    <property type="molecule type" value="Genomic_DNA"/>
</dbReference>
<reference evidence="2 3" key="1">
    <citation type="journal article" date="2020" name="Microorganisms">
        <title>Osmotic Adaptation and Compatible Solute Biosynthesis of Phototrophic Bacteria as Revealed from Genome Analyses.</title>
        <authorList>
            <person name="Imhoff J.F."/>
            <person name="Rahn T."/>
            <person name="Kunzel S."/>
            <person name="Keller A."/>
            <person name="Neulinger S.C."/>
        </authorList>
    </citation>
    <scope>NUCLEOTIDE SEQUENCE [LARGE SCALE GENOMIC DNA]</scope>
    <source>
        <strain evidence="2 3">DSM 6210</strain>
    </source>
</reference>
<sequence length="252" mass="27977">MTPGARAYWLLICLILLTACGGGQAKRESTALGLDQESSPGDLYVNMAAAYFERGQLNAALEHGLRALKEDKRNADAHYVLAIIYRRLGKSSEADAHFADALRLEPRNPEFLNAHGTMLCVERDYEEALALFRQAAANPLYQTPEVALMNASDCSRRAGSLRDAERFLREALSRNASYPPALLAMAQLAYERGEHQSARDYMTRYGRVGRPTPAALLLAYRIEAKLGNRESATTLADALRRRYPDAPEVMEL</sequence>
<dbReference type="Pfam" id="PF13432">
    <property type="entry name" value="TPR_16"/>
    <property type="match status" value="1"/>
</dbReference>
<evidence type="ECO:0000313" key="2">
    <source>
        <dbReference type="EMBL" id="MBK1631008.1"/>
    </source>
</evidence>
<keyword evidence="1" id="KW-0802">TPR repeat</keyword>
<proteinExistence type="predicted"/>
<dbReference type="Gene3D" id="1.25.40.10">
    <property type="entry name" value="Tetratricopeptide repeat domain"/>
    <property type="match status" value="1"/>
</dbReference>
<dbReference type="PROSITE" id="PS51257">
    <property type="entry name" value="PROKAR_LIPOPROTEIN"/>
    <property type="match status" value="1"/>
</dbReference>